<dbReference type="RefSeq" id="WP_176993394.1">
    <property type="nucleotide sequence ID" value="NZ_FNDJ01000012.1"/>
</dbReference>
<dbReference type="GO" id="GO:0015074">
    <property type="term" value="P:DNA integration"/>
    <property type="evidence" value="ECO:0007669"/>
    <property type="project" value="InterPro"/>
</dbReference>
<organism evidence="3 4">
    <name type="scientific">Nonomuraea jiangxiensis</name>
    <dbReference type="NCBI Taxonomy" id="633440"/>
    <lineage>
        <taxon>Bacteria</taxon>
        <taxon>Bacillati</taxon>
        <taxon>Actinomycetota</taxon>
        <taxon>Actinomycetes</taxon>
        <taxon>Streptosporangiales</taxon>
        <taxon>Streptosporangiaceae</taxon>
        <taxon>Nonomuraea</taxon>
    </lineage>
</organism>
<evidence type="ECO:0000256" key="1">
    <source>
        <dbReference type="ARBA" id="ARBA00023172"/>
    </source>
</evidence>
<dbReference type="GO" id="GO:0006310">
    <property type="term" value="P:DNA recombination"/>
    <property type="evidence" value="ECO:0007669"/>
    <property type="project" value="UniProtKB-KW"/>
</dbReference>
<dbReference type="InterPro" id="IPR013762">
    <property type="entry name" value="Integrase-like_cat_sf"/>
</dbReference>
<dbReference type="InterPro" id="IPR011010">
    <property type="entry name" value="DNA_brk_join_enz"/>
</dbReference>
<protein>
    <submittedName>
        <fullName evidence="3">Phage integrase family protein</fullName>
    </submittedName>
</protein>
<dbReference type="Gene3D" id="1.10.443.10">
    <property type="entry name" value="Intergrase catalytic core"/>
    <property type="match status" value="1"/>
</dbReference>
<dbReference type="EMBL" id="FNDJ01000012">
    <property type="protein sequence ID" value="SDJ81496.1"/>
    <property type="molecule type" value="Genomic_DNA"/>
</dbReference>
<name>A0A1G8WTW0_9ACTN</name>
<evidence type="ECO:0000259" key="2">
    <source>
        <dbReference type="PROSITE" id="PS51898"/>
    </source>
</evidence>
<dbReference type="Pfam" id="PF00589">
    <property type="entry name" value="Phage_integrase"/>
    <property type="match status" value="1"/>
</dbReference>
<keyword evidence="1" id="KW-0233">DNA recombination</keyword>
<reference evidence="3 4" key="1">
    <citation type="submission" date="2016-10" db="EMBL/GenBank/DDBJ databases">
        <authorList>
            <person name="de Groot N.N."/>
        </authorList>
    </citation>
    <scope>NUCLEOTIDE SEQUENCE [LARGE SCALE GENOMIC DNA]</scope>
    <source>
        <strain evidence="3 4">CGMCC 4.6533</strain>
    </source>
</reference>
<gene>
    <name evidence="3" type="ORF">SAMN05421869_112262</name>
</gene>
<evidence type="ECO:0000313" key="4">
    <source>
        <dbReference type="Proteomes" id="UP000199202"/>
    </source>
</evidence>
<dbReference type="SUPFAM" id="SSF56349">
    <property type="entry name" value="DNA breaking-rejoining enzymes"/>
    <property type="match status" value="1"/>
</dbReference>
<keyword evidence="4" id="KW-1185">Reference proteome</keyword>
<dbReference type="InterPro" id="IPR002104">
    <property type="entry name" value="Integrase_catalytic"/>
</dbReference>
<accession>A0A1G8WTW0</accession>
<sequence>MAAADVDFGLAWLRTAAFIRVLVRTGSRVEEAISAELAVPQLTGRIFVTDTGGRFYRSSASGLVARIGRRAGIAGKVTPYMLRRTWASMAKELGTNAVDIKEALDHESVDTTMIYLHPANQLKEILPSWWRRHWSKRGAW</sequence>
<feature type="domain" description="Tyr recombinase" evidence="2">
    <location>
        <begin position="1"/>
        <end position="128"/>
    </location>
</feature>
<proteinExistence type="predicted"/>
<dbReference type="GO" id="GO:0003677">
    <property type="term" value="F:DNA binding"/>
    <property type="evidence" value="ECO:0007669"/>
    <property type="project" value="InterPro"/>
</dbReference>
<dbReference type="AlphaFoldDB" id="A0A1G8WTW0"/>
<dbReference type="Proteomes" id="UP000199202">
    <property type="component" value="Unassembled WGS sequence"/>
</dbReference>
<evidence type="ECO:0000313" key="3">
    <source>
        <dbReference type="EMBL" id="SDJ81496.1"/>
    </source>
</evidence>
<dbReference type="PROSITE" id="PS51898">
    <property type="entry name" value="TYR_RECOMBINASE"/>
    <property type="match status" value="1"/>
</dbReference>